<feature type="chain" id="PRO_5032894056" evidence="1">
    <location>
        <begin position="24"/>
        <end position="342"/>
    </location>
</feature>
<feature type="signal peptide" evidence="1">
    <location>
        <begin position="1"/>
        <end position="23"/>
    </location>
</feature>
<dbReference type="InterPro" id="IPR027372">
    <property type="entry name" value="Phytase-like_dom"/>
</dbReference>
<dbReference type="PIRSF" id="PIRSF031900">
    <property type="entry name" value="UCP031900"/>
    <property type="match status" value="1"/>
</dbReference>
<proteinExistence type="predicted"/>
<sequence>MRPVRALAFLVLCLPLVSSGLGAEDLGPSPVSVEATPLAFDPGEDEREAFGALLWRGGLKLRSRDPRFGGFSGLVVSPDGSGLLAVSDQGWWLELALSYDGKGRLSGAGDARMATLLDGEGKRFAKKSLRDAETLTALGPEGPSGPVAVGLERTVRLLRYDIGRFGLEARAEPMPLTLPKALHDGPNNKELEAVASLGGNRFLAISEENVDKAGNIRAWILGEAKPLSFSVRRLDDFAITDVAMVSPDRFLTLERSFSASERRLEMAIRRFRMDDVAEGAAVDGELLLRARWPSRSIDNMEALDVHRTADGETRITLMSDDNYNAPLQRTLILQFALPGQAD</sequence>
<keyword evidence="4" id="KW-1185">Reference proteome</keyword>
<name>A0A7S8HBF3_9HYPH</name>
<dbReference type="InterPro" id="IPR014567">
    <property type="entry name" value="UCP031900"/>
</dbReference>
<keyword evidence="1" id="KW-0732">Signal</keyword>
<dbReference type="AlphaFoldDB" id="A0A7S8HBF3"/>
<dbReference type="Proteomes" id="UP000593594">
    <property type="component" value="Chromosome"/>
</dbReference>
<gene>
    <name evidence="3" type="ORF">HW532_06775</name>
</gene>
<accession>A0A7S8HBF3</accession>
<dbReference type="KEGG" id="kmn:HW532_06775"/>
<dbReference type="EMBL" id="CP058214">
    <property type="protein sequence ID" value="QPC42436.1"/>
    <property type="molecule type" value="Genomic_DNA"/>
</dbReference>
<feature type="domain" description="Phytase-like" evidence="2">
    <location>
        <begin position="67"/>
        <end position="323"/>
    </location>
</feature>
<evidence type="ECO:0000313" key="4">
    <source>
        <dbReference type="Proteomes" id="UP000593594"/>
    </source>
</evidence>
<protein>
    <submittedName>
        <fullName evidence="3">Esterase-like activity of phytase family protein</fullName>
    </submittedName>
</protein>
<reference evidence="3 4" key="1">
    <citation type="submission" date="2020-06" db="EMBL/GenBank/DDBJ databases">
        <title>Genome sequence of 2 isolates from Red Sea Mangroves.</title>
        <authorList>
            <person name="Sefrji F."/>
            <person name="Michoud G."/>
            <person name="Merlino G."/>
            <person name="Daffonchio D."/>
        </authorList>
    </citation>
    <scope>NUCLEOTIDE SEQUENCE [LARGE SCALE GENOMIC DNA]</scope>
    <source>
        <strain evidence="3 4">R1DC25</strain>
    </source>
</reference>
<evidence type="ECO:0000313" key="3">
    <source>
        <dbReference type="EMBL" id="QPC42436.1"/>
    </source>
</evidence>
<organism evidence="3 4">
    <name type="scientific">Kaustia mangrovi</name>
    <dbReference type="NCBI Taxonomy" id="2593653"/>
    <lineage>
        <taxon>Bacteria</taxon>
        <taxon>Pseudomonadati</taxon>
        <taxon>Pseudomonadota</taxon>
        <taxon>Alphaproteobacteria</taxon>
        <taxon>Hyphomicrobiales</taxon>
        <taxon>Parvibaculaceae</taxon>
        <taxon>Kaustia</taxon>
    </lineage>
</organism>
<evidence type="ECO:0000256" key="1">
    <source>
        <dbReference type="SAM" id="SignalP"/>
    </source>
</evidence>
<dbReference type="RefSeq" id="WP_213163668.1">
    <property type="nucleotide sequence ID" value="NZ_CP058214.1"/>
</dbReference>
<evidence type="ECO:0000259" key="2">
    <source>
        <dbReference type="Pfam" id="PF13449"/>
    </source>
</evidence>
<dbReference type="Pfam" id="PF13449">
    <property type="entry name" value="Phytase-like"/>
    <property type="match status" value="1"/>
</dbReference>